<keyword evidence="3" id="KW-1185">Reference proteome</keyword>
<feature type="compositionally biased region" description="Pro residues" evidence="1">
    <location>
        <begin position="65"/>
        <end position="75"/>
    </location>
</feature>
<sequence length="81" mass="8943">MSSPVVTNTPIEETNAMRSELKRLRRQNAVLLDLGVAEKLKYDNVKEVPPTPSDEDTQLLWPSPVNSPPTPPPTVLPLQKG</sequence>
<dbReference type="AlphaFoldDB" id="A0A9Q1B9Z0"/>
<feature type="region of interest" description="Disordered" evidence="1">
    <location>
        <begin position="45"/>
        <end position="81"/>
    </location>
</feature>
<evidence type="ECO:0000313" key="2">
    <source>
        <dbReference type="EMBL" id="KAJ8018920.1"/>
    </source>
</evidence>
<name>A0A9Q1B9Z0_HOLLE</name>
<evidence type="ECO:0000313" key="3">
    <source>
        <dbReference type="Proteomes" id="UP001152320"/>
    </source>
</evidence>
<dbReference type="EMBL" id="JAIZAY010000139">
    <property type="protein sequence ID" value="KAJ8018920.1"/>
    <property type="molecule type" value="Genomic_DNA"/>
</dbReference>
<evidence type="ECO:0000256" key="1">
    <source>
        <dbReference type="SAM" id="MobiDB-lite"/>
    </source>
</evidence>
<comment type="caution">
    <text evidence="2">The sequence shown here is derived from an EMBL/GenBank/DDBJ whole genome shotgun (WGS) entry which is preliminary data.</text>
</comment>
<protein>
    <submittedName>
        <fullName evidence="2">Uncharacterized protein</fullName>
    </submittedName>
</protein>
<proteinExistence type="predicted"/>
<organism evidence="2 3">
    <name type="scientific">Holothuria leucospilota</name>
    <name type="common">Black long sea cucumber</name>
    <name type="synonym">Mertensiothuria leucospilota</name>
    <dbReference type="NCBI Taxonomy" id="206669"/>
    <lineage>
        <taxon>Eukaryota</taxon>
        <taxon>Metazoa</taxon>
        <taxon>Echinodermata</taxon>
        <taxon>Eleutherozoa</taxon>
        <taxon>Echinozoa</taxon>
        <taxon>Holothuroidea</taxon>
        <taxon>Aspidochirotacea</taxon>
        <taxon>Aspidochirotida</taxon>
        <taxon>Holothuriidae</taxon>
        <taxon>Holothuria</taxon>
    </lineage>
</organism>
<dbReference type="Proteomes" id="UP001152320">
    <property type="component" value="Unassembled WGS sequence"/>
</dbReference>
<accession>A0A9Q1B9Z0</accession>
<gene>
    <name evidence="2" type="ORF">HOLleu_42811</name>
</gene>
<reference evidence="2" key="1">
    <citation type="submission" date="2021-10" db="EMBL/GenBank/DDBJ databases">
        <title>Tropical sea cucumber genome reveals ecological adaptation and Cuvierian tubules defense mechanism.</title>
        <authorList>
            <person name="Chen T."/>
        </authorList>
    </citation>
    <scope>NUCLEOTIDE SEQUENCE</scope>
    <source>
        <strain evidence="2">Nanhai2018</strain>
        <tissue evidence="2">Muscle</tissue>
    </source>
</reference>